<evidence type="ECO:0000313" key="4">
    <source>
        <dbReference type="EMBL" id="VYT09599.1"/>
    </source>
</evidence>
<organism evidence="4">
    <name type="scientific">Blautia glucerasea</name>
    <dbReference type="NCBI Taxonomy" id="536633"/>
    <lineage>
        <taxon>Bacteria</taxon>
        <taxon>Bacillati</taxon>
        <taxon>Bacillota</taxon>
        <taxon>Clostridia</taxon>
        <taxon>Lachnospirales</taxon>
        <taxon>Lachnospiraceae</taxon>
        <taxon>Blautia</taxon>
    </lineage>
</organism>
<accession>A0A6N2TX49</accession>
<dbReference type="PROSITE" id="PS51257">
    <property type="entry name" value="PROKAR_LIPOPROTEIN"/>
    <property type="match status" value="1"/>
</dbReference>
<sequence>MKKSRLLIALAGLTLLASGCGYSTGGEDSTVTVIKATPTPTATPTPEVTPTPAVTATPTPEVSQTASGVKIIKKDGTYYAMSDVNIRQDCTVDQPNVIKGVPAGTALTVTGVSEDNQWYEVDWEGQKGYVSAQYMTADQAAAPAADQAAAQ</sequence>
<dbReference type="AlphaFoldDB" id="A0A6N2TX49"/>
<feature type="region of interest" description="Disordered" evidence="1">
    <location>
        <begin position="37"/>
        <end position="61"/>
    </location>
</feature>
<dbReference type="Gene3D" id="2.30.30.40">
    <property type="entry name" value="SH3 Domains"/>
    <property type="match status" value="1"/>
</dbReference>
<dbReference type="InterPro" id="IPR003646">
    <property type="entry name" value="SH3-like_bac-type"/>
</dbReference>
<dbReference type="SMART" id="SM00287">
    <property type="entry name" value="SH3b"/>
    <property type="match status" value="1"/>
</dbReference>
<gene>
    <name evidence="4" type="ORF">BGLFYP119_01781</name>
</gene>
<dbReference type="RefSeq" id="WP_156354104.1">
    <property type="nucleotide sequence ID" value="NZ_CACRST010000017.1"/>
</dbReference>
<reference evidence="4" key="1">
    <citation type="submission" date="2019-11" db="EMBL/GenBank/DDBJ databases">
        <authorList>
            <person name="Feng L."/>
        </authorList>
    </citation>
    <scope>NUCLEOTIDE SEQUENCE</scope>
    <source>
        <strain evidence="4">BgluceraseaLFYP119</strain>
    </source>
</reference>
<feature type="signal peptide" evidence="2">
    <location>
        <begin position="1"/>
        <end position="25"/>
    </location>
</feature>
<dbReference type="EMBL" id="CACRST010000017">
    <property type="protein sequence ID" value="VYT09599.1"/>
    <property type="molecule type" value="Genomic_DNA"/>
</dbReference>
<dbReference type="Pfam" id="PF08239">
    <property type="entry name" value="SH3_3"/>
    <property type="match status" value="1"/>
</dbReference>
<evidence type="ECO:0000259" key="3">
    <source>
        <dbReference type="PROSITE" id="PS51781"/>
    </source>
</evidence>
<feature type="chain" id="PRO_5039578060" evidence="2">
    <location>
        <begin position="26"/>
        <end position="151"/>
    </location>
</feature>
<keyword evidence="2" id="KW-0732">Signal</keyword>
<feature type="domain" description="SH3b" evidence="3">
    <location>
        <begin position="73"/>
        <end position="139"/>
    </location>
</feature>
<evidence type="ECO:0000256" key="1">
    <source>
        <dbReference type="SAM" id="MobiDB-lite"/>
    </source>
</evidence>
<dbReference type="PROSITE" id="PS51781">
    <property type="entry name" value="SH3B"/>
    <property type="match status" value="1"/>
</dbReference>
<feature type="compositionally biased region" description="Low complexity" evidence="1">
    <location>
        <begin position="50"/>
        <end position="60"/>
    </location>
</feature>
<proteinExistence type="predicted"/>
<evidence type="ECO:0000256" key="2">
    <source>
        <dbReference type="SAM" id="SignalP"/>
    </source>
</evidence>
<protein>
    <submittedName>
        <fullName evidence="4">Bacterial SH3 domain protein</fullName>
    </submittedName>
</protein>
<name>A0A6N2TX49_9FIRM</name>